<dbReference type="Pfam" id="PF01424">
    <property type="entry name" value="R3H"/>
    <property type="match status" value="1"/>
</dbReference>
<dbReference type="PANTHER" id="PTHR18934">
    <property type="entry name" value="ATP-DEPENDENT RNA HELICASE"/>
    <property type="match status" value="1"/>
</dbReference>
<dbReference type="InterPro" id="IPR001650">
    <property type="entry name" value="Helicase_C-like"/>
</dbReference>
<evidence type="ECO:0000259" key="13">
    <source>
        <dbReference type="PROSITE" id="PS51192"/>
    </source>
</evidence>
<dbReference type="RefSeq" id="XP_011398435.1">
    <property type="nucleotide sequence ID" value="XM_011400133.1"/>
</dbReference>
<dbReference type="Proteomes" id="UP000028924">
    <property type="component" value="Unassembled WGS sequence"/>
</dbReference>
<dbReference type="SUPFAM" id="SSF82708">
    <property type="entry name" value="R3H domain"/>
    <property type="match status" value="1"/>
</dbReference>
<feature type="domain" description="R3H" evidence="12">
    <location>
        <begin position="587"/>
        <end position="650"/>
    </location>
</feature>
<dbReference type="SMART" id="SM00490">
    <property type="entry name" value="HELICc"/>
    <property type="match status" value="1"/>
</dbReference>
<feature type="domain" description="Helicase ATP-binding" evidence="13">
    <location>
        <begin position="753"/>
        <end position="901"/>
    </location>
</feature>
<dbReference type="FunFam" id="1.20.120.1080:FF:000002">
    <property type="entry name" value="Putative ATP-dependent RNA helicase DHX36"/>
    <property type="match status" value="1"/>
</dbReference>
<dbReference type="InterPro" id="IPR002110">
    <property type="entry name" value="Ankyrin_rpt"/>
</dbReference>
<dbReference type="SUPFAM" id="SSF52540">
    <property type="entry name" value="P-loop containing nucleoside triphosphate hydrolases"/>
    <property type="match status" value="2"/>
</dbReference>
<dbReference type="Pfam" id="PF12796">
    <property type="entry name" value="Ank_2"/>
    <property type="match status" value="1"/>
</dbReference>
<dbReference type="Pfam" id="PF00270">
    <property type="entry name" value="DEAD"/>
    <property type="match status" value="1"/>
</dbReference>
<keyword evidence="9" id="KW-0040">ANK repeat</keyword>
<evidence type="ECO:0000256" key="7">
    <source>
        <dbReference type="ARBA" id="ARBA00023242"/>
    </source>
</evidence>
<dbReference type="InterPro" id="IPR001374">
    <property type="entry name" value="R3H_dom"/>
</dbReference>
<dbReference type="SMART" id="SM00393">
    <property type="entry name" value="R3H"/>
    <property type="match status" value="1"/>
</dbReference>
<feature type="coiled-coil region" evidence="10">
    <location>
        <begin position="60"/>
        <end position="119"/>
    </location>
</feature>
<dbReference type="GO" id="GO:0003723">
    <property type="term" value="F:RNA binding"/>
    <property type="evidence" value="ECO:0007669"/>
    <property type="project" value="UniProtKB-KW"/>
</dbReference>
<evidence type="ECO:0000256" key="11">
    <source>
        <dbReference type="SAM" id="MobiDB-lite"/>
    </source>
</evidence>
<keyword evidence="6" id="KW-0694">RNA-binding</keyword>
<comment type="subcellular location">
    <subcellularLocation>
        <location evidence="1">Nucleus</location>
    </subcellularLocation>
</comment>
<dbReference type="InterPro" id="IPR011545">
    <property type="entry name" value="DEAD/DEAH_box_helicase_dom"/>
</dbReference>
<dbReference type="GO" id="GO:0004386">
    <property type="term" value="F:helicase activity"/>
    <property type="evidence" value="ECO:0007669"/>
    <property type="project" value="UniProtKB-KW"/>
</dbReference>
<protein>
    <submittedName>
        <fullName evidence="15">Putative ATP-dependent RNA helicase</fullName>
    </submittedName>
</protein>
<evidence type="ECO:0000256" key="4">
    <source>
        <dbReference type="ARBA" id="ARBA00022806"/>
    </source>
</evidence>
<accession>A0A087SII5</accession>
<evidence type="ECO:0000259" key="14">
    <source>
        <dbReference type="PROSITE" id="PS51194"/>
    </source>
</evidence>
<feature type="coiled-coil region" evidence="10">
    <location>
        <begin position="403"/>
        <end position="463"/>
    </location>
</feature>
<reference evidence="15 16" key="1">
    <citation type="journal article" date="2014" name="BMC Genomics">
        <title>Oil accumulation mechanisms of the oleaginous microalga Chlorella protothecoides revealed through its genome, transcriptomes, and proteomes.</title>
        <authorList>
            <person name="Gao C."/>
            <person name="Wang Y."/>
            <person name="Shen Y."/>
            <person name="Yan D."/>
            <person name="He X."/>
            <person name="Dai J."/>
            <person name="Wu Q."/>
        </authorList>
    </citation>
    <scope>NUCLEOTIDE SEQUENCE [LARGE SCALE GENOMIC DNA]</scope>
    <source>
        <strain evidence="15 16">0710</strain>
    </source>
</reference>
<dbReference type="Pfam" id="PF00271">
    <property type="entry name" value="Helicase_C"/>
    <property type="match status" value="1"/>
</dbReference>
<sequence>MEDMQTDMERIQQAYMEQATRNEKLATALRSDRRCLAELVETIRMSKDDHEAMVTRHYGLEIALREVEKKREDLHNCMKKEFEQNQALLNDNKEYISLLEETNKKLKSERARGERLSAQLVSRSKESAEHESRLHSMAKAHEDMCAQRQQLEADAQVLRASIRSIEDSLSRAVESSAKDREVQCAEIARLSVEAENLSAKLLESDLKLEAAATSLESMRTEKASLAVTQAQLQEEVCEAMAKICVLNRQLDAAEAENAAMLAVLEGERLLNQDAVNQAQAELKAGAIRQQELEGCLVQMQEQVAGATERTRVGVALDNAQLDVLDLHQRLTLEHAKSEAKEEVWALEVNALEGKLTESRKLLHIASDEMHTRLRAAMLSFQSKEDTLIHRTAKNLDELHRAHRAELAQVAAQHKQELETLQANIDVSVQDAMEAKVRTEVLEKLNLQTQLSKAERLAEDKESQLKVQCGETEAARAVAARLQARIDGMQVMLSQHKQLLAGIGLAAAEAGKKYVDLGGGDGTESGESEEEHGPDSFLVAVNPHTLDDPGRDAGAGDLVVEGGMADTLAEVGVVEAVAEAVGVVVDSRLGAAHIAEQLKEFQHSEETEYKFPPGLSNHDRAVVHAECKKYGFTSKSYGKGDNRAVTVRKTRQRSPGLGAIPLHLAQPARQALAQHMRDFPSSDASGSGGVAPAGRRRPGSSRPRGAAHTSASMTGEEVAARLAAWRAAVARPEAAALQSARAALPMAAHRAELLAAVAAHRVVLVSGETGCGKTTQVPQYLLEDAWAAGRGCHVLCTQPRRISAVSCAERIAAERGEAPGVNVGYNIRLESCGGRDASLLFATNGVLLRMLSSGADALAHVTHLVMDEIHERDRFADFALILVRDVLPANPNLRVVLMSATLHADLFSGVCRDAGRVLDYFGGCPMVRVPGFTHPVEDFYLEEVLRLVQYQVPREAQGQRGGQQHTWHKARPGRGLGLGTVPRAQRAAVQAAVEAAFKDDSDAAFEHLLSTLGLGMDGDGAVSAHVLDVQHEATGATALMAAAGRGRLETLRLLLAHGADVTARSQDGSSAAGWARMFGHADVAAELEQHEQQAAAAAAISQTALAVAQYQSETDIDEVDLDLILRLLQYICGEGPFSNPQAQKDAQPGAVLIFLPGWDEISRLKELLERDQAFRRTHSGYLILPLHSMVAPAEQRRVFQRPPRGVRKLVLATNIAETAITIDDVVVVINAGRLREKGYDPFTGSAWISRASERQRRGRAGRCQPGTAFHLYTRTRSEALAEFQVPELRRSPLEELALQIKLLEVEGQSLPIAEFLAKAIDPPVPQAIKAARQLLEDIGALDEAEHLTPLGRHLANIPLPPALGKLLLYGAMFKCLDPILTLACFKAYREPWVLPTAFDARAAAWNLRCQMAEAIGGASDHMACLHAFQCYKDARRNGRERGFCAQNFISPSTMAMVDGMRGQLASELQRLGFIRDVGEASSSAADLGLVRAVLAAGLYPMVGRLLPPTSGRAMVMTRRGEKVRIHPSSVNAKMGLKDREADSRGTDVQENRLLVIDDLTRGDASLYVKACSEVPALALLLVAASVQLTKQEESEDEDSEGEPDDGVGRRATRPAAACLVMDEWLRFRVDPGLVAPLARLRARLAGAFQCTVQDARGSLSPEHTGASTGV</sequence>
<organism evidence="15 16">
    <name type="scientific">Auxenochlorella protothecoides</name>
    <name type="common">Green microalga</name>
    <name type="synonym">Chlorella protothecoides</name>
    <dbReference type="NCBI Taxonomy" id="3075"/>
    <lineage>
        <taxon>Eukaryota</taxon>
        <taxon>Viridiplantae</taxon>
        <taxon>Chlorophyta</taxon>
        <taxon>core chlorophytes</taxon>
        <taxon>Trebouxiophyceae</taxon>
        <taxon>Chlorellales</taxon>
        <taxon>Chlorellaceae</taxon>
        <taxon>Auxenochlorella</taxon>
    </lineage>
</organism>
<feature type="repeat" description="ANK" evidence="9">
    <location>
        <begin position="1033"/>
        <end position="1065"/>
    </location>
</feature>
<dbReference type="STRING" id="3075.A0A087SII5"/>
<feature type="compositionally biased region" description="Acidic residues" evidence="11">
    <location>
        <begin position="1592"/>
        <end position="1604"/>
    </location>
</feature>
<feature type="region of interest" description="Disordered" evidence="11">
    <location>
        <begin position="1589"/>
        <end position="1609"/>
    </location>
</feature>
<dbReference type="PROSITE" id="PS51192">
    <property type="entry name" value="HELICASE_ATP_BIND_1"/>
    <property type="match status" value="1"/>
</dbReference>
<dbReference type="FunFam" id="3.30.1370.50:FF:000002">
    <property type="entry name" value="Immunoglobulin mu DNA-binding protein 2"/>
    <property type="match status" value="1"/>
</dbReference>
<keyword evidence="10" id="KW-0175">Coiled coil</keyword>
<evidence type="ECO:0000313" key="16">
    <source>
        <dbReference type="Proteomes" id="UP000028924"/>
    </source>
</evidence>
<evidence type="ECO:0000256" key="9">
    <source>
        <dbReference type="PROSITE-ProRule" id="PRU00023"/>
    </source>
</evidence>
<keyword evidence="7" id="KW-0539">Nucleus</keyword>
<dbReference type="KEGG" id="apro:F751_0566"/>
<dbReference type="GeneID" id="23611957"/>
<dbReference type="PROSITE" id="PS50297">
    <property type="entry name" value="ANK_REP_REGION"/>
    <property type="match status" value="1"/>
</dbReference>
<dbReference type="InterPro" id="IPR014001">
    <property type="entry name" value="Helicase_ATP-bd"/>
</dbReference>
<dbReference type="eggNOG" id="KOG0920">
    <property type="taxonomic scope" value="Eukaryota"/>
</dbReference>
<evidence type="ECO:0000259" key="12">
    <source>
        <dbReference type="PROSITE" id="PS51061"/>
    </source>
</evidence>
<feature type="region of interest" description="Disordered" evidence="11">
    <location>
        <begin position="677"/>
        <end position="713"/>
    </location>
</feature>
<dbReference type="InterPro" id="IPR011709">
    <property type="entry name" value="DEAD-box_helicase_OB_fold"/>
</dbReference>
<evidence type="ECO:0000256" key="6">
    <source>
        <dbReference type="ARBA" id="ARBA00022884"/>
    </source>
</evidence>
<evidence type="ECO:0000256" key="5">
    <source>
        <dbReference type="ARBA" id="ARBA00022840"/>
    </source>
</evidence>
<dbReference type="PROSITE" id="PS50088">
    <property type="entry name" value="ANK_REPEAT"/>
    <property type="match status" value="1"/>
</dbReference>
<keyword evidence="3" id="KW-0378">Hydrolase</keyword>
<dbReference type="GO" id="GO:0005524">
    <property type="term" value="F:ATP binding"/>
    <property type="evidence" value="ECO:0007669"/>
    <property type="project" value="UniProtKB-KW"/>
</dbReference>
<feature type="domain" description="Helicase C-terminal" evidence="14">
    <location>
        <begin position="1122"/>
        <end position="1303"/>
    </location>
</feature>
<dbReference type="SMART" id="SM00847">
    <property type="entry name" value="HA2"/>
    <property type="match status" value="1"/>
</dbReference>
<dbReference type="Gene3D" id="1.20.120.1080">
    <property type="match status" value="1"/>
</dbReference>
<dbReference type="PROSITE" id="PS51061">
    <property type="entry name" value="R3H"/>
    <property type="match status" value="1"/>
</dbReference>
<dbReference type="InterPro" id="IPR036867">
    <property type="entry name" value="R3H_dom_sf"/>
</dbReference>
<evidence type="ECO:0000256" key="1">
    <source>
        <dbReference type="ARBA" id="ARBA00004123"/>
    </source>
</evidence>
<dbReference type="Pfam" id="PF04408">
    <property type="entry name" value="WHD_HA2"/>
    <property type="match status" value="1"/>
</dbReference>
<dbReference type="SMART" id="SM00487">
    <property type="entry name" value="DEXDc"/>
    <property type="match status" value="1"/>
</dbReference>
<dbReference type="InterPro" id="IPR036770">
    <property type="entry name" value="Ankyrin_rpt-contain_sf"/>
</dbReference>
<dbReference type="OrthoDB" id="5600252at2759"/>
<evidence type="ECO:0000256" key="2">
    <source>
        <dbReference type="ARBA" id="ARBA00022741"/>
    </source>
</evidence>
<dbReference type="SMART" id="SM00248">
    <property type="entry name" value="ANK"/>
    <property type="match status" value="1"/>
</dbReference>
<dbReference type="GO" id="GO:0016787">
    <property type="term" value="F:hydrolase activity"/>
    <property type="evidence" value="ECO:0007669"/>
    <property type="project" value="UniProtKB-KW"/>
</dbReference>
<evidence type="ECO:0000256" key="3">
    <source>
        <dbReference type="ARBA" id="ARBA00022801"/>
    </source>
</evidence>
<dbReference type="EMBL" id="KL662119">
    <property type="protein sequence ID" value="KFM25539.1"/>
    <property type="molecule type" value="Genomic_DNA"/>
</dbReference>
<dbReference type="Pfam" id="PF07717">
    <property type="entry name" value="OB_NTP_bind"/>
    <property type="match status" value="1"/>
</dbReference>
<keyword evidence="2" id="KW-0547">Nucleotide-binding</keyword>
<evidence type="ECO:0000313" key="15">
    <source>
        <dbReference type="EMBL" id="KFM25539.1"/>
    </source>
</evidence>
<dbReference type="PROSITE" id="PS51194">
    <property type="entry name" value="HELICASE_CTER"/>
    <property type="match status" value="1"/>
</dbReference>
<dbReference type="InterPro" id="IPR007502">
    <property type="entry name" value="Helicase-assoc_dom"/>
</dbReference>
<comment type="similarity">
    <text evidence="8">Belongs to the DExH box helicase family.</text>
</comment>
<dbReference type="Gene3D" id="3.40.50.300">
    <property type="entry name" value="P-loop containing nucleotide triphosphate hydrolases"/>
    <property type="match status" value="2"/>
</dbReference>
<dbReference type="CDD" id="cd18791">
    <property type="entry name" value="SF2_C_RHA"/>
    <property type="match status" value="1"/>
</dbReference>
<evidence type="ECO:0000256" key="10">
    <source>
        <dbReference type="SAM" id="Coils"/>
    </source>
</evidence>
<dbReference type="FunFam" id="3.40.50.300:FF:000526">
    <property type="entry name" value="DExH-box ATP-dependent RNA helicase DExH3"/>
    <property type="match status" value="1"/>
</dbReference>
<keyword evidence="16" id="KW-1185">Reference proteome</keyword>
<dbReference type="GO" id="GO:0003677">
    <property type="term" value="F:DNA binding"/>
    <property type="evidence" value="ECO:0007669"/>
    <property type="project" value="UniProtKB-ARBA"/>
</dbReference>
<dbReference type="GO" id="GO:0005634">
    <property type="term" value="C:nucleus"/>
    <property type="evidence" value="ECO:0007669"/>
    <property type="project" value="UniProtKB-SubCell"/>
</dbReference>
<gene>
    <name evidence="15" type="ORF">F751_0566</name>
</gene>
<proteinExistence type="inferred from homology"/>
<dbReference type="InterPro" id="IPR048333">
    <property type="entry name" value="HA2_WH"/>
</dbReference>
<dbReference type="InterPro" id="IPR027417">
    <property type="entry name" value="P-loop_NTPase"/>
</dbReference>
<dbReference type="SUPFAM" id="SSF48403">
    <property type="entry name" value="Ankyrin repeat"/>
    <property type="match status" value="1"/>
</dbReference>
<dbReference type="PANTHER" id="PTHR18934:SF213">
    <property type="entry name" value="3'-5' RNA HELICASE YTHDC2"/>
    <property type="match status" value="1"/>
</dbReference>
<dbReference type="CDD" id="cd17917">
    <property type="entry name" value="DEXHc_RHA-like"/>
    <property type="match status" value="1"/>
</dbReference>
<keyword evidence="5" id="KW-0067">ATP-binding</keyword>
<dbReference type="Pfam" id="PF21010">
    <property type="entry name" value="HA2_C"/>
    <property type="match status" value="1"/>
</dbReference>
<dbReference type="Gene3D" id="3.30.1370.50">
    <property type="entry name" value="R3H-like domain"/>
    <property type="match status" value="1"/>
</dbReference>
<dbReference type="Gene3D" id="1.25.40.20">
    <property type="entry name" value="Ankyrin repeat-containing domain"/>
    <property type="match status" value="1"/>
</dbReference>
<name>A0A087SII5_AUXPR</name>
<keyword evidence="4 15" id="KW-0347">Helicase</keyword>
<evidence type="ECO:0000256" key="8">
    <source>
        <dbReference type="ARBA" id="ARBA00060772"/>
    </source>
</evidence>